<evidence type="ECO:0000259" key="1">
    <source>
        <dbReference type="Pfam" id="PF20033"/>
    </source>
</evidence>
<sequence length="132" mass="14733">MQEVVQPLLSFQKTPCLGSCLAYNAAVYMDGSATVVPFKNAHAQDTLRLQLTVQELQQLKQKIAALDYKLLQNSYLSDWSDISSTYLTFYKEGKAVKRVKHEEGGPAALVEFIAFTGALLEHRTKQKSLPPN</sequence>
<organism evidence="2 3">
    <name type="scientific">Pontibacter saemangeumensis</name>
    <dbReference type="NCBI Taxonomy" id="1084525"/>
    <lineage>
        <taxon>Bacteria</taxon>
        <taxon>Pseudomonadati</taxon>
        <taxon>Bacteroidota</taxon>
        <taxon>Cytophagia</taxon>
        <taxon>Cytophagales</taxon>
        <taxon>Hymenobacteraceae</taxon>
        <taxon>Pontibacter</taxon>
    </lineage>
</organism>
<evidence type="ECO:0000313" key="3">
    <source>
        <dbReference type="Proteomes" id="UP001500552"/>
    </source>
</evidence>
<name>A0ABP8LGR3_9BACT</name>
<comment type="caution">
    <text evidence="2">The sequence shown here is derived from an EMBL/GenBank/DDBJ whole genome shotgun (WGS) entry which is preliminary data.</text>
</comment>
<dbReference type="Proteomes" id="UP001500552">
    <property type="component" value="Unassembled WGS sequence"/>
</dbReference>
<protein>
    <recommendedName>
        <fullName evidence="1">DUF6438 domain-containing protein</fullName>
    </recommendedName>
</protein>
<keyword evidence="3" id="KW-1185">Reference proteome</keyword>
<accession>A0ABP8LGR3</accession>
<feature type="domain" description="DUF6438" evidence="1">
    <location>
        <begin position="8"/>
        <end position="113"/>
    </location>
</feature>
<evidence type="ECO:0000313" key="2">
    <source>
        <dbReference type="EMBL" id="GAA4428058.1"/>
    </source>
</evidence>
<proteinExistence type="predicted"/>
<dbReference type="InterPro" id="IPR045497">
    <property type="entry name" value="DUF6438"/>
</dbReference>
<gene>
    <name evidence="2" type="ORF">GCM10023188_11870</name>
</gene>
<dbReference type="Pfam" id="PF20033">
    <property type="entry name" value="DUF6438"/>
    <property type="match status" value="1"/>
</dbReference>
<reference evidence="3" key="1">
    <citation type="journal article" date="2019" name="Int. J. Syst. Evol. Microbiol.">
        <title>The Global Catalogue of Microorganisms (GCM) 10K type strain sequencing project: providing services to taxonomists for standard genome sequencing and annotation.</title>
        <authorList>
            <consortium name="The Broad Institute Genomics Platform"/>
            <consortium name="The Broad Institute Genome Sequencing Center for Infectious Disease"/>
            <person name="Wu L."/>
            <person name="Ma J."/>
        </authorList>
    </citation>
    <scope>NUCLEOTIDE SEQUENCE [LARGE SCALE GENOMIC DNA]</scope>
    <source>
        <strain evidence="3">JCM 17926</strain>
    </source>
</reference>
<dbReference type="EMBL" id="BAABHC010000004">
    <property type="protein sequence ID" value="GAA4428058.1"/>
    <property type="molecule type" value="Genomic_DNA"/>
</dbReference>